<accession>A0A4Y7SCP7</accession>
<evidence type="ECO:0000313" key="3">
    <source>
        <dbReference type="Proteomes" id="UP000298030"/>
    </source>
</evidence>
<reference evidence="2 3" key="1">
    <citation type="journal article" date="2019" name="Nat. Ecol. Evol.">
        <title>Megaphylogeny resolves global patterns of mushroom evolution.</title>
        <authorList>
            <person name="Varga T."/>
            <person name="Krizsan K."/>
            <person name="Foldi C."/>
            <person name="Dima B."/>
            <person name="Sanchez-Garcia M."/>
            <person name="Sanchez-Ramirez S."/>
            <person name="Szollosi G.J."/>
            <person name="Szarkandi J.G."/>
            <person name="Papp V."/>
            <person name="Albert L."/>
            <person name="Andreopoulos W."/>
            <person name="Angelini C."/>
            <person name="Antonin V."/>
            <person name="Barry K.W."/>
            <person name="Bougher N.L."/>
            <person name="Buchanan P."/>
            <person name="Buyck B."/>
            <person name="Bense V."/>
            <person name="Catcheside P."/>
            <person name="Chovatia M."/>
            <person name="Cooper J."/>
            <person name="Damon W."/>
            <person name="Desjardin D."/>
            <person name="Finy P."/>
            <person name="Geml J."/>
            <person name="Haridas S."/>
            <person name="Hughes K."/>
            <person name="Justo A."/>
            <person name="Karasinski D."/>
            <person name="Kautmanova I."/>
            <person name="Kiss B."/>
            <person name="Kocsube S."/>
            <person name="Kotiranta H."/>
            <person name="LaButti K.M."/>
            <person name="Lechner B.E."/>
            <person name="Liimatainen K."/>
            <person name="Lipzen A."/>
            <person name="Lukacs Z."/>
            <person name="Mihaltcheva S."/>
            <person name="Morgado L.N."/>
            <person name="Niskanen T."/>
            <person name="Noordeloos M.E."/>
            <person name="Ohm R.A."/>
            <person name="Ortiz-Santana B."/>
            <person name="Ovrebo C."/>
            <person name="Racz N."/>
            <person name="Riley R."/>
            <person name="Savchenko A."/>
            <person name="Shiryaev A."/>
            <person name="Soop K."/>
            <person name="Spirin V."/>
            <person name="Szebenyi C."/>
            <person name="Tomsovsky M."/>
            <person name="Tulloss R.E."/>
            <person name="Uehling J."/>
            <person name="Grigoriev I.V."/>
            <person name="Vagvolgyi C."/>
            <person name="Papp T."/>
            <person name="Martin F.M."/>
            <person name="Miettinen O."/>
            <person name="Hibbett D.S."/>
            <person name="Nagy L.G."/>
        </authorList>
    </citation>
    <scope>NUCLEOTIDE SEQUENCE [LARGE SCALE GENOMIC DNA]</scope>
    <source>
        <strain evidence="2 3">FP101781</strain>
    </source>
</reference>
<evidence type="ECO:0000256" key="1">
    <source>
        <dbReference type="SAM" id="MobiDB-lite"/>
    </source>
</evidence>
<feature type="region of interest" description="Disordered" evidence="1">
    <location>
        <begin position="1"/>
        <end position="46"/>
    </location>
</feature>
<dbReference type="EMBL" id="QPFP01000238">
    <property type="protein sequence ID" value="TEB18667.1"/>
    <property type="molecule type" value="Genomic_DNA"/>
</dbReference>
<proteinExistence type="predicted"/>
<gene>
    <name evidence="2" type="ORF">FA13DRAFT_1803255</name>
</gene>
<feature type="compositionally biased region" description="Basic and acidic residues" evidence="1">
    <location>
        <begin position="228"/>
        <end position="249"/>
    </location>
</feature>
<name>A0A4Y7SCP7_COPMI</name>
<comment type="caution">
    <text evidence="2">The sequence shown here is derived from an EMBL/GenBank/DDBJ whole genome shotgun (WGS) entry which is preliminary data.</text>
</comment>
<feature type="compositionally biased region" description="Basic and acidic residues" evidence="1">
    <location>
        <begin position="1"/>
        <end position="19"/>
    </location>
</feature>
<dbReference type="Proteomes" id="UP000298030">
    <property type="component" value="Unassembled WGS sequence"/>
</dbReference>
<protein>
    <submittedName>
        <fullName evidence="2">Uncharacterized protein</fullName>
    </submittedName>
</protein>
<feature type="region of interest" description="Disordered" evidence="1">
    <location>
        <begin position="218"/>
        <end position="249"/>
    </location>
</feature>
<sequence>MRNSEHHQRQRQRDRDHHHVPPRQEPPRFAFAAADVPQQGEPLPSLPLRTLNTTSTIQYGPPQVQHNRDHYPVMLPPQVPIPIVQPSPMRPPTAYLPDHFDDYSAPAPISAFGPLPHPESNLALQHNPLCHHHASEFNNTNVQAQVIQHSGLANYNSPSPQIQAPSARRLGLMERSAFPPPVRVAPSIEEVSRHPGPETQEPYARGMLVGRIHERLARGTDVGEDDAADGRREALESERSPESSSRVEEIVEVPARPAAPRPASVTSSDLDVNHRPPSMWIAPRSGPPTRRYYKCAYISLPLSIVADADYSFH</sequence>
<keyword evidence="3" id="KW-1185">Reference proteome</keyword>
<evidence type="ECO:0000313" key="2">
    <source>
        <dbReference type="EMBL" id="TEB18667.1"/>
    </source>
</evidence>
<dbReference type="AlphaFoldDB" id="A0A4Y7SCP7"/>
<feature type="region of interest" description="Disordered" evidence="1">
    <location>
        <begin position="256"/>
        <end position="275"/>
    </location>
</feature>
<organism evidence="2 3">
    <name type="scientific">Coprinellus micaceus</name>
    <name type="common">Glistening ink-cap mushroom</name>
    <name type="synonym">Coprinus micaceus</name>
    <dbReference type="NCBI Taxonomy" id="71717"/>
    <lineage>
        <taxon>Eukaryota</taxon>
        <taxon>Fungi</taxon>
        <taxon>Dikarya</taxon>
        <taxon>Basidiomycota</taxon>
        <taxon>Agaricomycotina</taxon>
        <taxon>Agaricomycetes</taxon>
        <taxon>Agaricomycetidae</taxon>
        <taxon>Agaricales</taxon>
        <taxon>Agaricineae</taxon>
        <taxon>Psathyrellaceae</taxon>
        <taxon>Coprinellus</taxon>
    </lineage>
</organism>